<feature type="transmembrane region" description="Helical" evidence="1">
    <location>
        <begin position="12"/>
        <end position="32"/>
    </location>
</feature>
<keyword evidence="4" id="KW-1185">Reference proteome</keyword>
<protein>
    <submittedName>
        <fullName evidence="3">SPFH domain-containing protein</fullName>
    </submittedName>
</protein>
<keyword evidence="1" id="KW-0812">Transmembrane</keyword>
<dbReference type="SUPFAM" id="SSF117892">
    <property type="entry name" value="Band 7/SPFH domain"/>
    <property type="match status" value="1"/>
</dbReference>
<dbReference type="PANTHER" id="PTHR43446">
    <property type="entry name" value="MEMBRANE PROTEIN-RELATED"/>
    <property type="match status" value="1"/>
</dbReference>
<name>A0A7Y0L3F5_9FIRM</name>
<dbReference type="CDD" id="cd03402">
    <property type="entry name" value="SPFH_like_u2"/>
    <property type="match status" value="1"/>
</dbReference>
<dbReference type="AlphaFoldDB" id="A0A7Y0L3F5"/>
<feature type="domain" description="Band 7" evidence="2">
    <location>
        <begin position="52"/>
        <end position="215"/>
    </location>
</feature>
<dbReference type="RefSeq" id="WP_169097307.1">
    <property type="nucleotide sequence ID" value="NZ_JABBVZ010000011.1"/>
</dbReference>
<dbReference type="Proteomes" id="UP000533476">
    <property type="component" value="Unassembled WGS sequence"/>
</dbReference>
<gene>
    <name evidence="3" type="ORF">HIJ39_04885</name>
</gene>
<keyword evidence="1" id="KW-0472">Membrane</keyword>
<keyword evidence="1" id="KW-1133">Transmembrane helix</keyword>
<accession>A0A7Y0L3F5</accession>
<dbReference type="EMBL" id="JABBVZ010000011">
    <property type="protein sequence ID" value="NMP21690.1"/>
    <property type="molecule type" value="Genomic_DNA"/>
</dbReference>
<feature type="transmembrane region" description="Helical" evidence="1">
    <location>
        <begin position="38"/>
        <end position="57"/>
    </location>
</feature>
<evidence type="ECO:0000313" key="3">
    <source>
        <dbReference type="EMBL" id="NMP21690.1"/>
    </source>
</evidence>
<proteinExistence type="predicted"/>
<dbReference type="SMART" id="SM00244">
    <property type="entry name" value="PHB"/>
    <property type="match status" value="1"/>
</dbReference>
<dbReference type="PANTHER" id="PTHR43446:SF1">
    <property type="entry name" value="BAND 7 DOMAIN-CONTAINING PROTEIN"/>
    <property type="match status" value="1"/>
</dbReference>
<comment type="caution">
    <text evidence="3">The sequence shown here is derived from an EMBL/GenBank/DDBJ whole genome shotgun (WGS) entry which is preliminary data.</text>
</comment>
<sequence>MVRTQETHAWCVPGFAIIGLEALVLVALILSYRYHPGPWSAVLVILFVLIARGFFVVQPNESRVLTFFGQYVGSVSLSGWHWTNPFTARRRVSRRVRNFTSDTLKVNDADGNPVEIAAVVVWRIQDTAQAVFDVDDVESFVRMQAETAIRALAGTHPYDGVPDRVTLLGSQDVVAHDLAEELQERLKIAGVQVMEARLAHLAYAAEIAQAMLRRQQAQAIVAARQTIVDGALGMVHMALDNLLSSGLVDLDEERKASMVNNLMVVLASDQAAQPVVNAGTLYT</sequence>
<dbReference type="InterPro" id="IPR001107">
    <property type="entry name" value="Band_7"/>
</dbReference>
<evidence type="ECO:0000313" key="4">
    <source>
        <dbReference type="Proteomes" id="UP000533476"/>
    </source>
</evidence>
<organism evidence="3 4">
    <name type="scientific">Sulfobacillus harzensis</name>
    <dbReference type="NCBI Taxonomy" id="2729629"/>
    <lineage>
        <taxon>Bacteria</taxon>
        <taxon>Bacillati</taxon>
        <taxon>Bacillota</taxon>
        <taxon>Clostridia</taxon>
        <taxon>Eubacteriales</taxon>
        <taxon>Clostridiales Family XVII. Incertae Sedis</taxon>
        <taxon>Sulfobacillus</taxon>
    </lineage>
</organism>
<reference evidence="3 4" key="1">
    <citation type="submission" date="2020-04" db="EMBL/GenBank/DDBJ databases">
        <authorList>
            <person name="Zhang R."/>
            <person name="Schippers A."/>
        </authorList>
    </citation>
    <scope>NUCLEOTIDE SEQUENCE [LARGE SCALE GENOMIC DNA]</scope>
    <source>
        <strain evidence="3 4">DSM 109850</strain>
    </source>
</reference>
<dbReference type="InterPro" id="IPR036013">
    <property type="entry name" value="Band_7/SPFH_dom_sf"/>
</dbReference>
<evidence type="ECO:0000259" key="2">
    <source>
        <dbReference type="SMART" id="SM00244"/>
    </source>
</evidence>
<dbReference type="Pfam" id="PF01145">
    <property type="entry name" value="Band_7"/>
    <property type="match status" value="1"/>
</dbReference>
<evidence type="ECO:0000256" key="1">
    <source>
        <dbReference type="SAM" id="Phobius"/>
    </source>
</evidence>
<dbReference type="Gene3D" id="3.30.479.30">
    <property type="entry name" value="Band 7 domain"/>
    <property type="match status" value="1"/>
</dbReference>